<accession>A0AAF0JLU3</accession>
<feature type="binding site" evidence="13">
    <location>
        <position position="381"/>
    </location>
    <ligand>
        <name>Mn(2+)</name>
        <dbReference type="ChEBI" id="CHEBI:29035"/>
    </ligand>
</feature>
<reference evidence="15" key="1">
    <citation type="submission" date="2022-01" db="EMBL/GenBank/DDBJ databases">
        <title>Complete genome of Methanomicrobium antiquum DSM 21220.</title>
        <authorList>
            <person name="Chen S.-C."/>
            <person name="You Y.-T."/>
            <person name="Zhou Y.-Z."/>
            <person name="Lai M.-C."/>
        </authorList>
    </citation>
    <scope>NUCLEOTIDE SEQUENCE</scope>
    <source>
        <strain evidence="15">DSM 21220</strain>
    </source>
</reference>
<keyword evidence="3 13" id="KW-0255">Endonuclease</keyword>
<evidence type="ECO:0000313" key="15">
    <source>
        <dbReference type="EMBL" id="WFN36462.1"/>
    </source>
</evidence>
<sequence length="557" mass="63882">MRKISEFEMPDLIPARMLNEFTYCPRLCYIEWVEGEFEDNADTVDGRFQHRRVDQSQGVVPNPEEVADFTARSVDISAHEIGIVCRLDLIEGKDGHVIPVEYKRGYVPKIEGGAYESDKVQLCAQGLALKENGYECNEGLIYFVKSKQKVQITFNELLVNRTKQLINNLRLMIASEKIPSPLVESSRCVRCSLAGICLPDEINFLKNPENRNEEIPQVRKFLPPRDDQIPLYVTGYGQTVRKKGERLEVWSNRDKTGEVKIRELSQISLYGSADITSPAFTEILQRNIPINYFSYGGWFYGFSQGNSHKNVELRIKQFAFAEDKKRSLKLAQMFVYGKILNSRTILRRNDGEVSDEILKSLKKLASDAKSSNSLQTLLGIEGGAAQIYFSRFNNLLKSDDSWYSFENRNRRPPKDPVNTVLSYLYGVMVKEFFVTLNTTGFDPYLGFYHQPRYGRPALALDMMEEFRSIIADSVTFTLFNNGELSERDFISRGLGVTLTPTGKKAVLRGYERRISTEVKHPLFGYKVSYRRIFEVQARLLSRVLHGEIDVYPPFLTR</sequence>
<evidence type="ECO:0000256" key="11">
    <source>
        <dbReference type="ARBA" id="ARBA00023211"/>
    </source>
</evidence>
<dbReference type="GO" id="GO:0003677">
    <property type="term" value="F:DNA binding"/>
    <property type="evidence" value="ECO:0007669"/>
    <property type="project" value="UniProtKB-KW"/>
</dbReference>
<feature type="binding site" evidence="13">
    <location>
        <position position="464"/>
    </location>
    <ligand>
        <name>Mn(2+)</name>
        <dbReference type="ChEBI" id="CHEBI:29035"/>
    </ligand>
</feature>
<dbReference type="Gene3D" id="3.100.10.20">
    <property type="entry name" value="CRISPR-associated endonuclease Cas1, N-terminal domain"/>
    <property type="match status" value="1"/>
</dbReference>
<keyword evidence="16" id="KW-1185">Reference proteome</keyword>
<evidence type="ECO:0000256" key="6">
    <source>
        <dbReference type="ARBA" id="ARBA00022842"/>
    </source>
</evidence>
<keyword evidence="11 13" id="KW-0464">Manganese</keyword>
<comment type="subunit">
    <text evidence="13">Homodimer, forms a heterotetramer with a Cas2 homodimer.</text>
</comment>
<organism evidence="15 16">
    <name type="scientific">Methanomicrobium antiquum</name>
    <dbReference type="NCBI Taxonomy" id="487686"/>
    <lineage>
        <taxon>Archaea</taxon>
        <taxon>Methanobacteriati</taxon>
        <taxon>Methanobacteriota</taxon>
        <taxon>Stenosarchaea group</taxon>
        <taxon>Methanomicrobia</taxon>
        <taxon>Methanomicrobiales</taxon>
        <taxon>Methanomicrobiaceae</taxon>
        <taxon>Methanomicrobium</taxon>
    </lineage>
</organism>
<keyword evidence="9 13" id="KW-0051">Antiviral defense</keyword>
<comment type="cofactor">
    <cofactor evidence="13">
        <name>Mg(2+)</name>
        <dbReference type="ChEBI" id="CHEBI:18420"/>
    </cofactor>
    <cofactor evidence="13">
        <name>Mn(2+)</name>
        <dbReference type="ChEBI" id="CHEBI:29035"/>
    </cofactor>
</comment>
<dbReference type="EMBL" id="CP091092">
    <property type="protein sequence ID" value="WFN36462.1"/>
    <property type="molecule type" value="Genomic_DNA"/>
</dbReference>
<dbReference type="GO" id="GO:0004519">
    <property type="term" value="F:endonuclease activity"/>
    <property type="evidence" value="ECO:0007669"/>
    <property type="project" value="UniProtKB-UniRule"/>
</dbReference>
<evidence type="ECO:0000256" key="10">
    <source>
        <dbReference type="ARBA" id="ARBA00023125"/>
    </source>
</evidence>
<dbReference type="GO" id="GO:0051607">
    <property type="term" value="P:defense response to virus"/>
    <property type="evidence" value="ECO:0007669"/>
    <property type="project" value="UniProtKB-UniRule"/>
</dbReference>
<dbReference type="GO" id="GO:0004527">
    <property type="term" value="F:exonuclease activity"/>
    <property type="evidence" value="ECO:0007669"/>
    <property type="project" value="UniProtKB-KW"/>
</dbReference>
<evidence type="ECO:0000259" key="14">
    <source>
        <dbReference type="Pfam" id="PF01930"/>
    </source>
</evidence>
<dbReference type="HAMAP" id="MF_01470">
    <property type="entry name" value="Cas1"/>
    <property type="match status" value="1"/>
</dbReference>
<dbReference type="GO" id="GO:0046872">
    <property type="term" value="F:metal ion binding"/>
    <property type="evidence" value="ECO:0007669"/>
    <property type="project" value="UniProtKB-UniRule"/>
</dbReference>
<dbReference type="AlphaFoldDB" id="A0AAF0JLU3"/>
<keyword evidence="2 13" id="KW-0479">Metal-binding</keyword>
<evidence type="ECO:0000256" key="3">
    <source>
        <dbReference type="ARBA" id="ARBA00022759"/>
    </source>
</evidence>
<dbReference type="RefSeq" id="WP_278099299.1">
    <property type="nucleotide sequence ID" value="NZ_CP091092.1"/>
</dbReference>
<name>A0AAF0JLU3_9EURY</name>
<comment type="similarity">
    <text evidence="13">Belongs to the CRISPR-associated endonuclease Cas1 family.</text>
</comment>
<evidence type="ECO:0000256" key="5">
    <source>
        <dbReference type="ARBA" id="ARBA00022839"/>
    </source>
</evidence>
<evidence type="ECO:0000256" key="2">
    <source>
        <dbReference type="ARBA" id="ARBA00022723"/>
    </source>
</evidence>
<keyword evidence="10 13" id="KW-0238">DNA-binding</keyword>
<evidence type="ECO:0000256" key="4">
    <source>
        <dbReference type="ARBA" id="ARBA00022801"/>
    </source>
</evidence>
<feature type="domain" description="DUF83" evidence="14">
    <location>
        <begin position="17"/>
        <end position="198"/>
    </location>
</feature>
<dbReference type="InterPro" id="IPR042211">
    <property type="entry name" value="CRISPR-assoc_Cas1_N"/>
</dbReference>
<dbReference type="PANTHER" id="PTHR34353:SF2">
    <property type="entry name" value="CRISPR-ASSOCIATED ENDONUCLEASE CAS1 1"/>
    <property type="match status" value="1"/>
</dbReference>
<comment type="function">
    <text evidence="13">CRISPR (clustered regularly interspaced short palindromic repeat), is an adaptive immune system that provides protection against mobile genetic elements (viruses, transposable elements and conjugative plasmids). CRISPR clusters contain spacers, sequences complementary to antecedent mobile elements, and target invading nucleic acids. CRISPR clusters are transcribed and processed into CRISPR RNA (crRNA). Acts as a dsDNA endonuclease. Involved in the integration of spacer DNA into the CRISPR cassette.</text>
</comment>
<dbReference type="Pfam" id="PF01867">
    <property type="entry name" value="Cas_Cas1"/>
    <property type="match status" value="1"/>
</dbReference>
<dbReference type="CDD" id="cd09634">
    <property type="entry name" value="Cas1_I-II-III"/>
    <property type="match status" value="1"/>
</dbReference>
<evidence type="ECO:0000256" key="8">
    <source>
        <dbReference type="ARBA" id="ARBA00023014"/>
    </source>
</evidence>
<dbReference type="KEGG" id="manq:L1994_09990"/>
<evidence type="ECO:0000256" key="7">
    <source>
        <dbReference type="ARBA" id="ARBA00023004"/>
    </source>
</evidence>
<keyword evidence="5" id="KW-0269">Exonuclease</keyword>
<dbReference type="GO" id="GO:0051536">
    <property type="term" value="F:iron-sulfur cluster binding"/>
    <property type="evidence" value="ECO:0007669"/>
    <property type="project" value="UniProtKB-KW"/>
</dbReference>
<dbReference type="InterPro" id="IPR022765">
    <property type="entry name" value="Dna2/Cas4_DUF83"/>
</dbReference>
<dbReference type="GeneID" id="79950730"/>
<dbReference type="Gene3D" id="1.20.120.920">
    <property type="entry name" value="CRISPR-associated endonuclease Cas1, C-terminal domain"/>
    <property type="match status" value="1"/>
</dbReference>
<keyword evidence="8" id="KW-0411">Iron-sulfur</keyword>
<proteinExistence type="inferred from homology"/>
<dbReference type="NCBIfam" id="TIGR00372">
    <property type="entry name" value="cas4"/>
    <property type="match status" value="1"/>
</dbReference>
<dbReference type="InterPro" id="IPR042206">
    <property type="entry name" value="CRISPR-assoc_Cas1_C"/>
</dbReference>
<dbReference type="Gene3D" id="3.90.320.10">
    <property type="match status" value="1"/>
</dbReference>
<dbReference type="PANTHER" id="PTHR34353">
    <property type="entry name" value="CRISPR-ASSOCIATED ENDONUCLEASE CAS1 1"/>
    <property type="match status" value="1"/>
</dbReference>
<dbReference type="InterPro" id="IPR002729">
    <property type="entry name" value="CRISPR-assoc_Cas1"/>
</dbReference>
<comment type="catalytic activity">
    <reaction evidence="12">
        <text>exonucleolytic cleavage in the 5'- to 3'-direction to yield nucleoside 3'-phosphates.</text>
        <dbReference type="EC" id="3.1.12.1"/>
    </reaction>
</comment>
<dbReference type="InterPro" id="IPR013343">
    <property type="entry name" value="CRISPR-assoc_prot_Cas4"/>
</dbReference>
<evidence type="ECO:0000313" key="16">
    <source>
        <dbReference type="Proteomes" id="UP001218895"/>
    </source>
</evidence>
<keyword evidence="4 13" id="KW-0378">Hydrolase</keyword>
<dbReference type="NCBIfam" id="TIGR00287">
    <property type="entry name" value="cas1"/>
    <property type="match status" value="1"/>
</dbReference>
<dbReference type="InterPro" id="IPR011604">
    <property type="entry name" value="PDDEXK-like_dom_sf"/>
</dbReference>
<dbReference type="InterPro" id="IPR050646">
    <property type="entry name" value="Cas1"/>
</dbReference>
<evidence type="ECO:0000256" key="13">
    <source>
        <dbReference type="HAMAP-Rule" id="MF_01470"/>
    </source>
</evidence>
<dbReference type="GO" id="GO:0043571">
    <property type="term" value="P:maintenance of CRISPR repeat elements"/>
    <property type="evidence" value="ECO:0007669"/>
    <property type="project" value="UniProtKB-UniRule"/>
</dbReference>
<dbReference type="Pfam" id="PF01930">
    <property type="entry name" value="Cas_Cas4"/>
    <property type="match status" value="1"/>
</dbReference>
<gene>
    <name evidence="13 15" type="primary">cas1</name>
    <name evidence="15" type="ORF">L1994_09990</name>
</gene>
<keyword evidence="6 13" id="KW-0460">Magnesium</keyword>
<evidence type="ECO:0000256" key="9">
    <source>
        <dbReference type="ARBA" id="ARBA00023118"/>
    </source>
</evidence>
<evidence type="ECO:0000256" key="12">
    <source>
        <dbReference type="ARBA" id="ARBA00033996"/>
    </source>
</evidence>
<dbReference type="EC" id="3.1.-.-" evidence="13"/>
<keyword evidence="7" id="KW-0408">Iron</keyword>
<protein>
    <recommendedName>
        <fullName evidence="13">CRISPR-associated endonuclease Cas1</fullName>
        <ecNumber evidence="13">3.1.-.-</ecNumber>
    </recommendedName>
</protein>
<keyword evidence="1 13" id="KW-0540">Nuclease</keyword>
<evidence type="ECO:0000256" key="1">
    <source>
        <dbReference type="ARBA" id="ARBA00022722"/>
    </source>
</evidence>
<feature type="binding site" evidence="13">
    <location>
        <position position="449"/>
    </location>
    <ligand>
        <name>Mn(2+)</name>
        <dbReference type="ChEBI" id="CHEBI:29035"/>
    </ligand>
</feature>
<dbReference type="Proteomes" id="UP001218895">
    <property type="component" value="Chromosome"/>
</dbReference>